<dbReference type="InterPro" id="IPR046848">
    <property type="entry name" value="E_motif"/>
</dbReference>
<dbReference type="InterPro" id="IPR046960">
    <property type="entry name" value="PPR_At4g14850-like_plant"/>
</dbReference>
<dbReference type="FunFam" id="1.25.40.10:FF:000090">
    <property type="entry name" value="Pentatricopeptide repeat-containing protein, chloroplastic"/>
    <property type="match status" value="1"/>
</dbReference>
<dbReference type="InParanoid" id="A0A2R6QUU8"/>
<dbReference type="GO" id="GO:0003729">
    <property type="term" value="F:mRNA binding"/>
    <property type="evidence" value="ECO:0007669"/>
    <property type="project" value="UniProtKB-ARBA"/>
</dbReference>
<reference evidence="4" key="2">
    <citation type="journal article" date="2018" name="BMC Genomics">
        <title>A manually annotated Actinidia chinensis var. chinensis (kiwifruit) genome highlights the challenges associated with draft genomes and gene prediction in plants.</title>
        <authorList>
            <person name="Pilkington S.M."/>
            <person name="Crowhurst R."/>
            <person name="Hilario E."/>
            <person name="Nardozza S."/>
            <person name="Fraser L."/>
            <person name="Peng Y."/>
            <person name="Gunaseelan K."/>
            <person name="Simpson R."/>
            <person name="Tahir J."/>
            <person name="Deroles S.C."/>
            <person name="Templeton K."/>
            <person name="Luo Z."/>
            <person name="Davy M."/>
            <person name="Cheng C."/>
            <person name="McNeilage M."/>
            <person name="Scaglione D."/>
            <person name="Liu Y."/>
            <person name="Zhang Q."/>
            <person name="Datson P."/>
            <person name="De Silva N."/>
            <person name="Gardiner S.E."/>
            <person name="Bassett H."/>
            <person name="Chagne D."/>
            <person name="McCallum J."/>
            <person name="Dzierzon H."/>
            <person name="Deng C."/>
            <person name="Wang Y.Y."/>
            <person name="Barron L."/>
            <person name="Manako K."/>
            <person name="Bowen J."/>
            <person name="Foster T.M."/>
            <person name="Erridge Z.A."/>
            <person name="Tiffin H."/>
            <person name="Waite C.N."/>
            <person name="Davies K.M."/>
            <person name="Grierson E.P."/>
            <person name="Laing W.A."/>
            <person name="Kirk R."/>
            <person name="Chen X."/>
            <person name="Wood M."/>
            <person name="Montefiori M."/>
            <person name="Brummell D.A."/>
            <person name="Schwinn K.E."/>
            <person name="Catanach A."/>
            <person name="Fullerton C."/>
            <person name="Li D."/>
            <person name="Meiyalaghan S."/>
            <person name="Nieuwenhuizen N."/>
            <person name="Read N."/>
            <person name="Prakash R."/>
            <person name="Hunter D."/>
            <person name="Zhang H."/>
            <person name="McKenzie M."/>
            <person name="Knabel M."/>
            <person name="Harris A."/>
            <person name="Allan A.C."/>
            <person name="Gleave A."/>
            <person name="Chen A."/>
            <person name="Janssen B.J."/>
            <person name="Plunkett B."/>
            <person name="Ampomah-Dwamena C."/>
            <person name="Voogd C."/>
            <person name="Leif D."/>
            <person name="Lafferty D."/>
            <person name="Souleyre E.J.F."/>
            <person name="Varkonyi-Gasic E."/>
            <person name="Gambi F."/>
            <person name="Hanley J."/>
            <person name="Yao J.L."/>
            <person name="Cheung J."/>
            <person name="David K.M."/>
            <person name="Warren B."/>
            <person name="Marsh K."/>
            <person name="Snowden K.C."/>
            <person name="Lin-Wang K."/>
            <person name="Brian L."/>
            <person name="Martinez-Sanchez M."/>
            <person name="Wang M."/>
            <person name="Ileperuma N."/>
            <person name="Macnee N."/>
            <person name="Campin R."/>
            <person name="McAtee P."/>
            <person name="Drummond R.S.M."/>
            <person name="Espley R.V."/>
            <person name="Ireland H.S."/>
            <person name="Wu R."/>
            <person name="Atkinson R.G."/>
            <person name="Karunairetnam S."/>
            <person name="Bulley S."/>
            <person name="Chunkath S."/>
            <person name="Hanley Z."/>
            <person name="Storey R."/>
            <person name="Thrimawithana A.H."/>
            <person name="Thomson S."/>
            <person name="David C."/>
            <person name="Testolin R."/>
            <person name="Huang H."/>
            <person name="Hellens R.P."/>
            <person name="Schaffer R.J."/>
        </authorList>
    </citation>
    <scope>NUCLEOTIDE SEQUENCE [LARGE SCALE GENOMIC DNA]</scope>
    <source>
        <strain evidence="4">cv. Red5</strain>
    </source>
</reference>
<dbReference type="NCBIfam" id="TIGR00756">
    <property type="entry name" value="PPR"/>
    <property type="match status" value="6"/>
</dbReference>
<evidence type="ECO:0000256" key="2">
    <source>
        <dbReference type="PROSITE-ProRule" id="PRU00708"/>
    </source>
</evidence>
<dbReference type="Pfam" id="PF20431">
    <property type="entry name" value="E_motif"/>
    <property type="match status" value="1"/>
</dbReference>
<dbReference type="Pfam" id="PF13041">
    <property type="entry name" value="PPR_2"/>
    <property type="match status" value="4"/>
</dbReference>
<evidence type="ECO:0000313" key="3">
    <source>
        <dbReference type="EMBL" id="PSS15524.1"/>
    </source>
</evidence>
<sequence>MRLQPLGLRLLLLSPRIRVSIRLHSSLSALCAVESSTESPILLQEHHQNLPNQRYTKQKARERIEKNVVTLGNEESVERLRGYSSMLHICALKGFLKEGKAIHGHVIKNGTDPDDHLWNCLANFYAKCGSHQCARKVFEEMPERDVVSWTSLIAGLIDDGYERDGLRLFCDMHKDGLRPNGCTLATSLKGCSMCLDIDLGEQIHGEVIKIGFLDDLFVGSSLVDLYAKCGEMELANRAFLSIPEWNVVSWCALLSGYARSGEGEEVLKLFSTMTEFEMKFSCFTLATVLKGCSKSGKLREAQAVHSMAIKVGCEVQEYVSCSLLNIYSNLGQSDDALKVFGRIKDPNIVAWSEMIDCLNQQGLSKEAAELFGLMRHKGIKPNQFTLTRLVSAATDLCDQHYGESIHACIVKYGFESDNYINNALTVMYMKLGSVRKGWLVFETIIDRDLASWNALFSGVDNDETCGKKMRIFKQILADGFKPDIYTFCSVLRHFTCLSDVKFGEQVHAHIVKGGLSGNNYVGTALINMYANNRRLAGAGIIFNRLQKKDLLTWTVIIAGYVQNDEGDKAIECFSQMQQEGLKPNEFTLSSCLSACSNLATLETGKQFHSLALKFGISGSTYVASALVDMYAKCRSIEGAEAVFIDMVERNVVSWNTMICGYAQYGKGQKALEAFRLMLDEGCVPDEVTFIGVLSACSQMGLVVEGKMHFNSLNKVYGITPTIEHYACMVNILCRAGKFHEVGIFIEEMKLAQNALIWETVLWASKMHGNMEFGQKAAEKLFELEPEMGYNYIMLSDIFAAKGRWVDVAKVRALMASCGIEKEPGCSWVKIDAQAHMFFAQDGSDQKINEICLRMGELSR</sequence>
<comment type="caution">
    <text evidence="3">The sequence shown here is derived from an EMBL/GenBank/DDBJ whole genome shotgun (WGS) entry which is preliminary data.</text>
</comment>
<dbReference type="Pfam" id="PF01535">
    <property type="entry name" value="PPR"/>
    <property type="match status" value="4"/>
</dbReference>
<dbReference type="FunFam" id="1.25.40.10:FF:000343">
    <property type="entry name" value="Pentatricopeptide repeat-containing protein At3g58590"/>
    <property type="match status" value="2"/>
</dbReference>
<gene>
    <name evidence="3" type="ORF">CEY00_Acc13016</name>
</gene>
<dbReference type="Gene3D" id="1.25.40.10">
    <property type="entry name" value="Tetratricopeptide repeat domain"/>
    <property type="match status" value="7"/>
</dbReference>
<dbReference type="PANTHER" id="PTHR47926">
    <property type="entry name" value="PENTATRICOPEPTIDE REPEAT-CONTAINING PROTEIN"/>
    <property type="match status" value="1"/>
</dbReference>
<evidence type="ECO:0000256" key="1">
    <source>
        <dbReference type="ARBA" id="ARBA00022737"/>
    </source>
</evidence>
<dbReference type="AlphaFoldDB" id="A0A2R6QUU8"/>
<organism evidence="3 4">
    <name type="scientific">Actinidia chinensis var. chinensis</name>
    <name type="common">Chinese soft-hair kiwi</name>
    <dbReference type="NCBI Taxonomy" id="1590841"/>
    <lineage>
        <taxon>Eukaryota</taxon>
        <taxon>Viridiplantae</taxon>
        <taxon>Streptophyta</taxon>
        <taxon>Embryophyta</taxon>
        <taxon>Tracheophyta</taxon>
        <taxon>Spermatophyta</taxon>
        <taxon>Magnoliopsida</taxon>
        <taxon>eudicotyledons</taxon>
        <taxon>Gunneridae</taxon>
        <taxon>Pentapetalae</taxon>
        <taxon>asterids</taxon>
        <taxon>Ericales</taxon>
        <taxon>Actinidiaceae</taxon>
        <taxon>Actinidia</taxon>
    </lineage>
</organism>
<dbReference type="GO" id="GO:0009451">
    <property type="term" value="P:RNA modification"/>
    <property type="evidence" value="ECO:0007669"/>
    <property type="project" value="InterPro"/>
</dbReference>
<name>A0A2R6QUU8_ACTCC</name>
<dbReference type="Gramene" id="PSS15524">
    <property type="protein sequence ID" value="PSS15524"/>
    <property type="gene ID" value="CEY00_Acc13016"/>
</dbReference>
<dbReference type="InterPro" id="IPR002885">
    <property type="entry name" value="PPR_rpt"/>
</dbReference>
<dbReference type="FunFam" id="1.25.40.10:FF:000073">
    <property type="entry name" value="Pentatricopeptide repeat-containing protein chloroplastic"/>
    <property type="match status" value="1"/>
</dbReference>
<evidence type="ECO:0000313" key="4">
    <source>
        <dbReference type="Proteomes" id="UP000241394"/>
    </source>
</evidence>
<feature type="repeat" description="PPR" evidence="2">
    <location>
        <begin position="114"/>
        <end position="144"/>
    </location>
</feature>
<feature type="repeat" description="PPR" evidence="2">
    <location>
        <begin position="549"/>
        <end position="583"/>
    </location>
</feature>
<accession>A0A2R6QUU8</accession>
<dbReference type="Proteomes" id="UP000241394">
    <property type="component" value="Chromosome LG12"/>
</dbReference>
<dbReference type="STRING" id="1590841.A0A2R6QUU8"/>
<feature type="repeat" description="PPR" evidence="2">
    <location>
        <begin position="347"/>
        <end position="381"/>
    </location>
</feature>
<dbReference type="EMBL" id="NKQK01000012">
    <property type="protein sequence ID" value="PSS15524.1"/>
    <property type="molecule type" value="Genomic_DNA"/>
</dbReference>
<proteinExistence type="predicted"/>
<dbReference type="PANTHER" id="PTHR47926:SF344">
    <property type="entry name" value="OS07G0636900 PROTEIN"/>
    <property type="match status" value="1"/>
</dbReference>
<dbReference type="OrthoDB" id="1902591at2759"/>
<keyword evidence="4" id="KW-1185">Reference proteome</keyword>
<dbReference type="InterPro" id="IPR011990">
    <property type="entry name" value="TPR-like_helical_dom_sf"/>
</dbReference>
<feature type="repeat" description="PPR" evidence="2">
    <location>
        <begin position="246"/>
        <end position="280"/>
    </location>
</feature>
<dbReference type="PROSITE" id="PS51375">
    <property type="entry name" value="PPR"/>
    <property type="match status" value="7"/>
</dbReference>
<feature type="repeat" description="PPR" evidence="2">
    <location>
        <begin position="145"/>
        <end position="179"/>
    </location>
</feature>
<reference evidence="3 4" key="1">
    <citation type="submission" date="2017-07" db="EMBL/GenBank/DDBJ databases">
        <title>An improved, manually edited Actinidia chinensis var. chinensis (kiwifruit) genome highlights the challenges associated with draft genomes and gene prediction in plants.</title>
        <authorList>
            <person name="Pilkington S."/>
            <person name="Crowhurst R."/>
            <person name="Hilario E."/>
            <person name="Nardozza S."/>
            <person name="Fraser L."/>
            <person name="Peng Y."/>
            <person name="Gunaseelan K."/>
            <person name="Simpson R."/>
            <person name="Tahir J."/>
            <person name="Deroles S."/>
            <person name="Templeton K."/>
            <person name="Luo Z."/>
            <person name="Davy M."/>
            <person name="Cheng C."/>
            <person name="Mcneilage M."/>
            <person name="Scaglione D."/>
            <person name="Liu Y."/>
            <person name="Zhang Q."/>
            <person name="Datson P."/>
            <person name="De Silva N."/>
            <person name="Gardiner S."/>
            <person name="Bassett H."/>
            <person name="Chagne D."/>
            <person name="Mccallum J."/>
            <person name="Dzierzon H."/>
            <person name="Deng C."/>
            <person name="Wang Y.-Y."/>
            <person name="Barron N."/>
            <person name="Manako K."/>
            <person name="Bowen J."/>
            <person name="Foster T."/>
            <person name="Erridge Z."/>
            <person name="Tiffin H."/>
            <person name="Waite C."/>
            <person name="Davies K."/>
            <person name="Grierson E."/>
            <person name="Laing W."/>
            <person name="Kirk R."/>
            <person name="Chen X."/>
            <person name="Wood M."/>
            <person name="Montefiori M."/>
            <person name="Brummell D."/>
            <person name="Schwinn K."/>
            <person name="Catanach A."/>
            <person name="Fullerton C."/>
            <person name="Li D."/>
            <person name="Meiyalaghan S."/>
            <person name="Nieuwenhuizen N."/>
            <person name="Read N."/>
            <person name="Prakash R."/>
            <person name="Hunter D."/>
            <person name="Zhang H."/>
            <person name="Mckenzie M."/>
            <person name="Knabel M."/>
            <person name="Harris A."/>
            <person name="Allan A."/>
            <person name="Chen A."/>
            <person name="Janssen B."/>
            <person name="Plunkett B."/>
            <person name="Dwamena C."/>
            <person name="Voogd C."/>
            <person name="Leif D."/>
            <person name="Lafferty D."/>
            <person name="Souleyre E."/>
            <person name="Varkonyi-Gasic E."/>
            <person name="Gambi F."/>
            <person name="Hanley J."/>
            <person name="Yao J.-L."/>
            <person name="Cheung J."/>
            <person name="David K."/>
            <person name="Warren B."/>
            <person name="Marsh K."/>
            <person name="Snowden K."/>
            <person name="Lin-Wang K."/>
            <person name="Brian L."/>
            <person name="Martinez-Sanchez M."/>
            <person name="Wang M."/>
            <person name="Ileperuma N."/>
            <person name="Macnee N."/>
            <person name="Campin R."/>
            <person name="Mcatee P."/>
            <person name="Drummond R."/>
            <person name="Espley R."/>
            <person name="Ireland H."/>
            <person name="Wu R."/>
            <person name="Atkinson R."/>
            <person name="Karunairetnam S."/>
            <person name="Bulley S."/>
            <person name="Chunkath S."/>
            <person name="Hanley Z."/>
            <person name="Storey R."/>
            <person name="Thrimawithana A."/>
            <person name="Thomson S."/>
            <person name="David C."/>
            <person name="Testolin R."/>
        </authorList>
    </citation>
    <scope>NUCLEOTIDE SEQUENCE [LARGE SCALE GENOMIC DNA]</scope>
    <source>
        <strain evidence="4">cv. Red5</strain>
        <tissue evidence="3">Young leaf</tissue>
    </source>
</reference>
<dbReference type="OMA" id="QCRCIED"/>
<protein>
    <submittedName>
        <fullName evidence="3">Pentatricopeptide repeat-containing protein</fullName>
    </submittedName>
</protein>
<feature type="repeat" description="PPR" evidence="2">
    <location>
        <begin position="281"/>
        <end position="315"/>
    </location>
</feature>
<keyword evidence="1" id="KW-0677">Repeat</keyword>
<feature type="repeat" description="PPR" evidence="2">
    <location>
        <begin position="650"/>
        <end position="684"/>
    </location>
</feature>